<evidence type="ECO:0000256" key="2">
    <source>
        <dbReference type="PROSITE-ProRule" id="PRU00023"/>
    </source>
</evidence>
<keyword evidence="2" id="KW-0040">ANK repeat</keyword>
<reference evidence="7" key="1">
    <citation type="submission" date="2016-02" db="EMBL/GenBank/DDBJ databases">
        <title>Draft genome sequence of Microdochium bolleyi, a fungal endophyte of beachgrass.</title>
        <authorList>
            <consortium name="DOE Joint Genome Institute"/>
            <person name="David A.S."/>
            <person name="May G."/>
            <person name="Haridas S."/>
            <person name="Lim J."/>
            <person name="Wang M."/>
            <person name="Labutti K."/>
            <person name="Lipzen A."/>
            <person name="Barry K."/>
            <person name="Grigoriev I.V."/>
        </authorList>
    </citation>
    <scope>NUCLEOTIDE SEQUENCE [LARGE SCALE GENOMIC DNA]</scope>
    <source>
        <strain evidence="7">J235TASD1</strain>
    </source>
</reference>
<dbReference type="Gene3D" id="3.40.50.300">
    <property type="entry name" value="P-loop containing nucleotide triphosphate hydrolases"/>
    <property type="match status" value="1"/>
</dbReference>
<dbReference type="Gene3D" id="3.40.50.1580">
    <property type="entry name" value="Nucleoside phosphorylase domain"/>
    <property type="match status" value="1"/>
</dbReference>
<dbReference type="Pfam" id="PF24883">
    <property type="entry name" value="NPHP3_N"/>
    <property type="match status" value="1"/>
</dbReference>
<dbReference type="SMART" id="SM00248">
    <property type="entry name" value="ANK"/>
    <property type="match status" value="4"/>
</dbReference>
<evidence type="ECO:0000313" key="7">
    <source>
        <dbReference type="Proteomes" id="UP000070501"/>
    </source>
</evidence>
<accession>A0A136ISJ0</accession>
<proteinExistence type="predicted"/>
<dbReference type="PANTHER" id="PTHR46082:SF11">
    <property type="entry name" value="AAA+ ATPASE DOMAIN-CONTAINING PROTEIN-RELATED"/>
    <property type="match status" value="1"/>
</dbReference>
<dbReference type="InterPro" id="IPR002110">
    <property type="entry name" value="Ankyrin_rpt"/>
</dbReference>
<dbReference type="EMBL" id="KQ964260">
    <property type="protein sequence ID" value="KXJ87912.1"/>
    <property type="molecule type" value="Genomic_DNA"/>
</dbReference>
<feature type="compositionally biased region" description="Polar residues" evidence="3">
    <location>
        <begin position="1100"/>
        <end position="1111"/>
    </location>
</feature>
<evidence type="ECO:0000313" key="6">
    <source>
        <dbReference type="EMBL" id="KXJ87912.1"/>
    </source>
</evidence>
<sequence>MSQNRRLGPHDDPLDSSPWDPLAGSYDNSAPEGASVRTTSSRLSHDDYTIAWICALYLELEVSRLIFDEEHASLPAHEGDDNSYILGRIAEHNVVMTALPVIYGKVNAANVARDLKRSFPNIRATLMVGIGGGAPLEADLYLGDVVVGTRVMEYDLGRALEHGNFEVTAIPKLPATILLSAVTNLRSKHGPSQLSPRALEVSRTRLSRYSRPSTPDILFQASYSHSSGAKTCTDCDRARLQPRRRRPTDDFLVHYGGVASGDSINRDVRKRDTIARRLDIMCFEMEAAGIMDSLACLPIRGICDYSDSHKNKDWQGYAAATAASYARELLETIAPLAGDTRIPLIARESSKIESSGKNTTNIIERRERLLRLLDFSRINARRDAIQPEHLKTCRWFLSHQKYLKWANMTPQTSCPSRLLWMRGKAGAGKSTMMKFIYHEAVNNKLAAVVVSFFFNARGDHLERSIEGMYRSLLKQTLVALPDLQWVLDRSNTDERVCPSLNSLKVLFRDVVINLGRHSVACFIDALDESNEDDVRDMVQFFEDLTDAASEQGIEFRVAFSSRPYPYVHIDEDLLITLDSEEGHKDDLAQYVQRCLKVPKSVKVELVEQILGKARGVFLWVELTVKILNKEASHGSLALRRRLSNIPPTLSQLFKEMLTRDAERPDELRRCVLWILCANRPLSPGEFCHAMWAGGLADGQVDEELPSTEDKEDIVALAASSSKGLVEITQPRITHTYEGYQSTVQFIHESVRDYLVKEKGLQDIWPDLGFEWHAVAHENLRRYCETYMTHPVIRRAIDPYRFINVAPSAMGLAKAYAFLEYATRNILEHADLAAPIVHQESFVSRFFNSLGSSALDCCQSLRERRYGQYAGPSHVLADRGLDNLLRQMGFSPVSPKFDDRLPYVHPLLAAISNDHKSTVAVLLGLSSMLHEGEDPLDGLRINADPVNLKTRTPMTWGAEEGRVPFLRLLVQSGHSLLERDRGGYTPLRSAIRSSQVDAVRFLVESGAGADAADHADAITETIRYDNRPLAILRAVKFLVYHGVDINSTGSDGSTALIAASRNGSALVVTYLISYGADLSARDSSGRTASDWAKKGQHRSVSRQLEQAESSPR</sequence>
<keyword evidence="7" id="KW-1185">Reference proteome</keyword>
<evidence type="ECO:0000259" key="4">
    <source>
        <dbReference type="Pfam" id="PF01048"/>
    </source>
</evidence>
<evidence type="ECO:0000256" key="1">
    <source>
        <dbReference type="ARBA" id="ARBA00022737"/>
    </source>
</evidence>
<feature type="domain" description="Nephrocystin 3-like N-terminal" evidence="5">
    <location>
        <begin position="392"/>
        <end position="562"/>
    </location>
</feature>
<gene>
    <name evidence="6" type="ORF">Micbo1qcDRAFT_151471</name>
</gene>
<dbReference type="PROSITE" id="PS50297">
    <property type="entry name" value="ANK_REP_REGION"/>
    <property type="match status" value="2"/>
</dbReference>
<dbReference type="SUPFAM" id="SSF53167">
    <property type="entry name" value="Purine and uridine phosphorylases"/>
    <property type="match status" value="1"/>
</dbReference>
<dbReference type="InterPro" id="IPR035994">
    <property type="entry name" value="Nucleoside_phosphorylase_sf"/>
</dbReference>
<dbReference type="SUPFAM" id="SSF48403">
    <property type="entry name" value="Ankyrin repeat"/>
    <property type="match status" value="1"/>
</dbReference>
<dbReference type="InterPro" id="IPR053137">
    <property type="entry name" value="NLR-like"/>
</dbReference>
<name>A0A136ISJ0_9PEZI</name>
<dbReference type="GO" id="GO:0003824">
    <property type="term" value="F:catalytic activity"/>
    <property type="evidence" value="ECO:0007669"/>
    <property type="project" value="InterPro"/>
</dbReference>
<feature type="repeat" description="ANK" evidence="2">
    <location>
        <begin position="981"/>
        <end position="1013"/>
    </location>
</feature>
<dbReference type="Pfam" id="PF01048">
    <property type="entry name" value="PNP_UDP_1"/>
    <property type="match status" value="1"/>
</dbReference>
<protein>
    <submittedName>
        <fullName evidence="6">Uncharacterized protein</fullName>
    </submittedName>
</protein>
<evidence type="ECO:0000256" key="3">
    <source>
        <dbReference type="SAM" id="MobiDB-lite"/>
    </source>
</evidence>
<keyword evidence="1" id="KW-0677">Repeat</keyword>
<dbReference type="AlphaFoldDB" id="A0A136ISJ0"/>
<dbReference type="InParanoid" id="A0A136ISJ0"/>
<feature type="domain" description="Nucleoside phosphorylase" evidence="4">
    <location>
        <begin position="79"/>
        <end position="292"/>
    </location>
</feature>
<feature type="repeat" description="ANK" evidence="2">
    <location>
        <begin position="1050"/>
        <end position="1082"/>
    </location>
</feature>
<dbReference type="Proteomes" id="UP000070501">
    <property type="component" value="Unassembled WGS sequence"/>
</dbReference>
<dbReference type="SUPFAM" id="SSF52540">
    <property type="entry name" value="P-loop containing nucleoside triphosphate hydrolases"/>
    <property type="match status" value="1"/>
</dbReference>
<organism evidence="6 7">
    <name type="scientific">Microdochium bolleyi</name>
    <dbReference type="NCBI Taxonomy" id="196109"/>
    <lineage>
        <taxon>Eukaryota</taxon>
        <taxon>Fungi</taxon>
        <taxon>Dikarya</taxon>
        <taxon>Ascomycota</taxon>
        <taxon>Pezizomycotina</taxon>
        <taxon>Sordariomycetes</taxon>
        <taxon>Xylariomycetidae</taxon>
        <taxon>Xylariales</taxon>
        <taxon>Microdochiaceae</taxon>
        <taxon>Microdochium</taxon>
    </lineage>
</organism>
<feature type="region of interest" description="Disordered" evidence="3">
    <location>
        <begin position="1079"/>
        <end position="1111"/>
    </location>
</feature>
<dbReference type="STRING" id="196109.A0A136ISJ0"/>
<dbReference type="InterPro" id="IPR036770">
    <property type="entry name" value="Ankyrin_rpt-contain_sf"/>
</dbReference>
<dbReference type="OrthoDB" id="4765770at2759"/>
<dbReference type="PANTHER" id="PTHR46082">
    <property type="entry name" value="ATP/GTP-BINDING PROTEIN-RELATED"/>
    <property type="match status" value="1"/>
</dbReference>
<dbReference type="InterPro" id="IPR027417">
    <property type="entry name" value="P-loop_NTPase"/>
</dbReference>
<evidence type="ECO:0000259" key="5">
    <source>
        <dbReference type="Pfam" id="PF24883"/>
    </source>
</evidence>
<dbReference type="InterPro" id="IPR000845">
    <property type="entry name" value="Nucleoside_phosphorylase_d"/>
</dbReference>
<dbReference type="InterPro" id="IPR056884">
    <property type="entry name" value="NPHP3-like_N"/>
</dbReference>
<dbReference type="GO" id="GO:0009116">
    <property type="term" value="P:nucleoside metabolic process"/>
    <property type="evidence" value="ECO:0007669"/>
    <property type="project" value="InterPro"/>
</dbReference>
<dbReference type="Gene3D" id="1.25.40.20">
    <property type="entry name" value="Ankyrin repeat-containing domain"/>
    <property type="match status" value="2"/>
</dbReference>
<feature type="region of interest" description="Disordered" evidence="3">
    <location>
        <begin position="1"/>
        <end position="39"/>
    </location>
</feature>
<dbReference type="Pfam" id="PF12796">
    <property type="entry name" value="Ank_2"/>
    <property type="match status" value="2"/>
</dbReference>
<dbReference type="PROSITE" id="PS50088">
    <property type="entry name" value="ANK_REPEAT"/>
    <property type="match status" value="2"/>
</dbReference>